<name>A0AAE9AEE8_CAEBR</name>
<dbReference type="OMA" id="PWIIETT"/>
<sequence>MSTTLNELSDAYIDDVIAKLKTEIQMKPLVARSPPTQKSAEKSEKPLENGNLGKIDNLPWKIELGFF</sequence>
<reference evidence="2 3" key="1">
    <citation type="submission" date="2022-05" db="EMBL/GenBank/DDBJ databases">
        <title>Chromosome-level reference genomes for two strains of Caenorhabditis briggsae: an improved platform for comparative genomics.</title>
        <authorList>
            <person name="Stevens L."/>
            <person name="Andersen E.C."/>
        </authorList>
    </citation>
    <scope>NUCLEOTIDE SEQUENCE [LARGE SCALE GENOMIC DNA]</scope>
    <source>
        <strain evidence="2">QX1410_ONT</strain>
        <tissue evidence="2">Whole-organism</tissue>
    </source>
</reference>
<organism evidence="2 3">
    <name type="scientific">Caenorhabditis briggsae</name>
    <dbReference type="NCBI Taxonomy" id="6238"/>
    <lineage>
        <taxon>Eukaryota</taxon>
        <taxon>Metazoa</taxon>
        <taxon>Ecdysozoa</taxon>
        <taxon>Nematoda</taxon>
        <taxon>Chromadorea</taxon>
        <taxon>Rhabditida</taxon>
        <taxon>Rhabditina</taxon>
        <taxon>Rhabditomorpha</taxon>
        <taxon>Rhabditoidea</taxon>
        <taxon>Rhabditidae</taxon>
        <taxon>Peloderinae</taxon>
        <taxon>Caenorhabditis</taxon>
    </lineage>
</organism>
<evidence type="ECO:0000313" key="3">
    <source>
        <dbReference type="Proteomes" id="UP000827892"/>
    </source>
</evidence>
<evidence type="ECO:0000256" key="1">
    <source>
        <dbReference type="SAM" id="MobiDB-lite"/>
    </source>
</evidence>
<proteinExistence type="predicted"/>
<dbReference type="Proteomes" id="UP000827892">
    <property type="component" value="Chromosome IV"/>
</dbReference>
<accession>A0AAE9AEE8</accession>
<protein>
    <submittedName>
        <fullName evidence="2">Uncharacterized protein</fullName>
    </submittedName>
</protein>
<dbReference type="EMBL" id="CP090894">
    <property type="protein sequence ID" value="ULT97441.1"/>
    <property type="molecule type" value="Genomic_DNA"/>
</dbReference>
<gene>
    <name evidence="2" type="ORF">L3Y34_005329</name>
</gene>
<evidence type="ECO:0000313" key="2">
    <source>
        <dbReference type="EMBL" id="ULT97441.1"/>
    </source>
</evidence>
<dbReference type="AlphaFoldDB" id="A0AAE9AEE8"/>
<feature type="region of interest" description="Disordered" evidence="1">
    <location>
        <begin position="28"/>
        <end position="52"/>
    </location>
</feature>